<evidence type="ECO:0000313" key="2">
    <source>
        <dbReference type="Proteomes" id="UP000007519"/>
    </source>
</evidence>
<dbReference type="Pfam" id="PF00543">
    <property type="entry name" value="P-II"/>
    <property type="match status" value="1"/>
</dbReference>
<dbReference type="SUPFAM" id="SSF54913">
    <property type="entry name" value="GlnB-like"/>
    <property type="match status" value="1"/>
</dbReference>
<dbReference type="RefSeq" id="WP_015691706.1">
    <property type="nucleotide sequence ID" value="NC_016940.1"/>
</dbReference>
<protein>
    <submittedName>
        <fullName evidence="1">Nitrogen regulatory protein P-II</fullName>
    </submittedName>
</protein>
<evidence type="ECO:0000313" key="1">
    <source>
        <dbReference type="EMBL" id="AFC24066.1"/>
    </source>
</evidence>
<reference evidence="1 2" key="1">
    <citation type="journal article" date="2012" name="Stand. Genomic Sci.">
        <title>Complete genome sequencing and analysis of Saprospira grandis str. Lewin, a predatory marine bacterium.</title>
        <authorList>
            <person name="Saw J.H."/>
            <person name="Yuryev A."/>
            <person name="Kanbe M."/>
            <person name="Hou S."/>
            <person name="Young A.G."/>
            <person name="Aizawa S."/>
            <person name="Alam M."/>
        </authorList>
    </citation>
    <scope>NUCLEOTIDE SEQUENCE [LARGE SCALE GENOMIC DNA]</scope>
    <source>
        <strain evidence="1 2">Lewin</strain>
    </source>
</reference>
<dbReference type="InterPro" id="IPR011322">
    <property type="entry name" value="N-reg_PII-like_a/b"/>
</dbReference>
<dbReference type="GO" id="GO:0006808">
    <property type="term" value="P:regulation of nitrogen utilization"/>
    <property type="evidence" value="ECO:0007669"/>
    <property type="project" value="InterPro"/>
</dbReference>
<dbReference type="InterPro" id="IPR015867">
    <property type="entry name" value="N-reg_PII/ATP_PRibTrfase_C"/>
</dbReference>
<dbReference type="GO" id="GO:0030234">
    <property type="term" value="F:enzyme regulator activity"/>
    <property type="evidence" value="ECO:0007669"/>
    <property type="project" value="InterPro"/>
</dbReference>
<sequence>MNIVKSVKIEVILESIQLERFIEMLEEAGAHGYTVFGNISGKGQNGMLDHNCRAKIFSNSYLFTVCSEEVAQNILPQIALFLEDCSGTCLTSEVNHLKV</sequence>
<dbReference type="OrthoDB" id="1493510at2"/>
<accession>H6L6C4</accession>
<dbReference type="Proteomes" id="UP000007519">
    <property type="component" value="Chromosome"/>
</dbReference>
<dbReference type="STRING" id="984262.SGRA_1331"/>
<keyword evidence="2" id="KW-1185">Reference proteome</keyword>
<dbReference type="HOGENOM" id="CLU_173795_0_0_10"/>
<dbReference type="KEGG" id="sgn:SGRA_1331"/>
<proteinExistence type="predicted"/>
<name>H6L6C4_SAPGL</name>
<dbReference type="AlphaFoldDB" id="H6L6C4"/>
<dbReference type="EMBL" id="CP002831">
    <property type="protein sequence ID" value="AFC24066.1"/>
    <property type="molecule type" value="Genomic_DNA"/>
</dbReference>
<dbReference type="InterPro" id="IPR002187">
    <property type="entry name" value="N-reg_PII"/>
</dbReference>
<gene>
    <name evidence="1" type="ordered locus">SGRA_1331</name>
</gene>
<dbReference type="eggNOG" id="COG0347">
    <property type="taxonomic scope" value="Bacteria"/>
</dbReference>
<organism evidence="1 2">
    <name type="scientific">Saprospira grandis (strain Lewin)</name>
    <dbReference type="NCBI Taxonomy" id="984262"/>
    <lineage>
        <taxon>Bacteria</taxon>
        <taxon>Pseudomonadati</taxon>
        <taxon>Bacteroidota</taxon>
        <taxon>Saprospiria</taxon>
        <taxon>Saprospirales</taxon>
        <taxon>Saprospiraceae</taxon>
        <taxon>Saprospira</taxon>
    </lineage>
</organism>
<dbReference type="Gene3D" id="3.30.70.120">
    <property type="match status" value="1"/>
</dbReference>